<proteinExistence type="inferred from homology"/>
<dbReference type="Gene3D" id="3.40.50.300">
    <property type="entry name" value="P-loop containing nucleotide triphosphate hydrolases"/>
    <property type="match status" value="1"/>
</dbReference>
<dbReference type="SUPFAM" id="SSF52540">
    <property type="entry name" value="P-loop containing nucleoside triphosphate hydrolases"/>
    <property type="match status" value="1"/>
</dbReference>
<dbReference type="Proteomes" id="UP000297861">
    <property type="component" value="Unassembled WGS sequence"/>
</dbReference>
<dbReference type="PANTHER" id="PTHR24220:SF689">
    <property type="entry name" value="LIPOPROTEIN-RELEASING SYSTEM ATP-BINDING PROTEIN LOLD"/>
    <property type="match status" value="1"/>
</dbReference>
<dbReference type="Pfam" id="PF00005">
    <property type="entry name" value="ABC_tran"/>
    <property type="match status" value="1"/>
</dbReference>
<dbReference type="RefSeq" id="WP_026627142.1">
    <property type="nucleotide sequence ID" value="NZ_JAWZLG010000103.1"/>
</dbReference>
<keyword evidence="4" id="KW-1185">Reference proteome</keyword>
<name>A0A4Y8L547_9BACT</name>
<dbReference type="EMBL" id="SOML01000002">
    <property type="protein sequence ID" value="TFD97775.1"/>
    <property type="molecule type" value="Genomic_DNA"/>
</dbReference>
<accession>A0A4Y8L547</accession>
<evidence type="ECO:0000313" key="3">
    <source>
        <dbReference type="EMBL" id="TFD97775.1"/>
    </source>
</evidence>
<evidence type="ECO:0000313" key="4">
    <source>
        <dbReference type="Proteomes" id="UP000297861"/>
    </source>
</evidence>
<dbReference type="PANTHER" id="PTHR24220">
    <property type="entry name" value="IMPORT ATP-BINDING PROTEIN"/>
    <property type="match status" value="1"/>
</dbReference>
<gene>
    <name evidence="3" type="ORF">E2605_03930</name>
</gene>
<dbReference type="GO" id="GO:0005524">
    <property type="term" value="F:ATP binding"/>
    <property type="evidence" value="ECO:0007669"/>
    <property type="project" value="UniProtKB-KW"/>
</dbReference>
<organism evidence="3 4">
    <name type="scientific">Dysgonomonas capnocytophagoides</name>
    <dbReference type="NCBI Taxonomy" id="45254"/>
    <lineage>
        <taxon>Bacteria</taxon>
        <taxon>Pseudomonadati</taxon>
        <taxon>Bacteroidota</taxon>
        <taxon>Bacteroidia</taxon>
        <taxon>Bacteroidales</taxon>
        <taxon>Dysgonomonadaceae</taxon>
        <taxon>Dysgonomonas</taxon>
    </lineage>
</organism>
<evidence type="ECO:0000259" key="2">
    <source>
        <dbReference type="PROSITE" id="PS50893"/>
    </source>
</evidence>
<evidence type="ECO:0000256" key="1">
    <source>
        <dbReference type="ARBA" id="ARBA00005417"/>
    </source>
</evidence>
<keyword evidence="3" id="KW-0547">Nucleotide-binding</keyword>
<dbReference type="OrthoDB" id="1098100at2"/>
<dbReference type="STRING" id="1121485.GCA_000426485_03344"/>
<dbReference type="InterPro" id="IPR027417">
    <property type="entry name" value="P-loop_NTPase"/>
</dbReference>
<dbReference type="GO" id="GO:0005886">
    <property type="term" value="C:plasma membrane"/>
    <property type="evidence" value="ECO:0007669"/>
    <property type="project" value="TreeGrafter"/>
</dbReference>
<dbReference type="InterPro" id="IPR015854">
    <property type="entry name" value="ABC_transpr_LolD-like"/>
</dbReference>
<comment type="caution">
    <text evidence="3">The sequence shown here is derived from an EMBL/GenBank/DDBJ whole genome shotgun (WGS) entry which is preliminary data.</text>
</comment>
<reference evidence="3 4" key="1">
    <citation type="submission" date="2019-03" db="EMBL/GenBank/DDBJ databases">
        <title>San Antonio Military Medical Center submission to MRSN (WRAIR), pending publication.</title>
        <authorList>
            <person name="Blyth D.M."/>
            <person name="Mccarthy S.L."/>
            <person name="Schall S.E."/>
            <person name="Stam J.A."/>
            <person name="Ong A.C."/>
            <person name="Mcgann P.T."/>
        </authorList>
    </citation>
    <scope>NUCLEOTIDE SEQUENCE [LARGE SCALE GENOMIC DNA]</scope>
    <source>
        <strain evidence="3 4">MRSN571793</strain>
    </source>
</reference>
<sequence>MDKIYLNNTLPDIFLSDNKICSEIWKQDICFERGQYYLIEANSGTGKSSLCSYLYGYRDDYSGTIQFDDSSIRNRKASFWDEIRCRHLSLLFQELCLFPELTAMENVLLKNNLTHHKSEAEINYMFEQLGVSEKKNALVGKMSWGQQQRVALIRSLCQPFDFIILDEPISHLDDKNARIMADLLSKEARLRDAGIIATSIGKHLPLDYTKTLSL</sequence>
<protein>
    <submittedName>
        <fullName evidence="3">ATP-binding cassette domain-containing protein</fullName>
    </submittedName>
</protein>
<dbReference type="InterPro" id="IPR003439">
    <property type="entry name" value="ABC_transporter-like_ATP-bd"/>
</dbReference>
<dbReference type="AlphaFoldDB" id="A0A4Y8L547"/>
<feature type="domain" description="ABC transporter" evidence="2">
    <location>
        <begin position="8"/>
        <end position="212"/>
    </location>
</feature>
<comment type="similarity">
    <text evidence="1">Belongs to the ABC transporter superfamily.</text>
</comment>
<dbReference type="PROSITE" id="PS50893">
    <property type="entry name" value="ABC_TRANSPORTER_2"/>
    <property type="match status" value="1"/>
</dbReference>
<dbReference type="GO" id="GO:0022857">
    <property type="term" value="F:transmembrane transporter activity"/>
    <property type="evidence" value="ECO:0007669"/>
    <property type="project" value="TreeGrafter"/>
</dbReference>
<dbReference type="GO" id="GO:0016887">
    <property type="term" value="F:ATP hydrolysis activity"/>
    <property type="evidence" value="ECO:0007669"/>
    <property type="project" value="InterPro"/>
</dbReference>
<keyword evidence="3" id="KW-0067">ATP-binding</keyword>